<comment type="caution">
    <text evidence="2">The sequence shown here is derived from an EMBL/GenBank/DDBJ whole genome shotgun (WGS) entry which is preliminary data.</text>
</comment>
<gene>
    <name evidence="2" type="ORF">RGC78_10675</name>
</gene>
<dbReference type="EMBL" id="JAVJAN010000026">
    <property type="protein sequence ID" value="MDR5587930.1"/>
    <property type="molecule type" value="Genomic_DNA"/>
</dbReference>
<accession>A0ABU1EHU7</accession>
<evidence type="ECO:0000313" key="2">
    <source>
        <dbReference type="EMBL" id="MDR5587930.1"/>
    </source>
</evidence>
<evidence type="ECO:0000313" key="3">
    <source>
        <dbReference type="Proteomes" id="UP001256646"/>
    </source>
</evidence>
<protein>
    <submittedName>
        <fullName evidence="2">Uncharacterized protein</fullName>
    </submittedName>
</protein>
<reference evidence="2 3" key="1">
    <citation type="submission" date="2023-09" db="EMBL/GenBank/DDBJ databases">
        <authorList>
            <person name="Zhai L."/>
        </authorList>
    </citation>
    <scope>NUCLEOTIDE SEQUENCE [LARGE SCALE GENOMIC DNA]</scope>
    <source>
        <strain evidence="2 3">5 N-1</strain>
    </source>
</reference>
<dbReference type="Proteomes" id="UP001256646">
    <property type="component" value="Unassembled WGS sequence"/>
</dbReference>
<proteinExistence type="predicted"/>
<dbReference type="RefSeq" id="WP_252212745.1">
    <property type="nucleotide sequence ID" value="NZ_JAVJAN010000026.1"/>
</dbReference>
<keyword evidence="1" id="KW-0472">Membrane</keyword>
<evidence type="ECO:0000256" key="1">
    <source>
        <dbReference type="SAM" id="Phobius"/>
    </source>
</evidence>
<organism evidence="2 3">
    <name type="scientific">Clostridium aquiflavi</name>
    <dbReference type="NCBI Taxonomy" id="3073603"/>
    <lineage>
        <taxon>Bacteria</taxon>
        <taxon>Bacillati</taxon>
        <taxon>Bacillota</taxon>
        <taxon>Clostridia</taxon>
        <taxon>Eubacteriales</taxon>
        <taxon>Clostridiaceae</taxon>
        <taxon>Clostridium</taxon>
    </lineage>
</organism>
<feature type="transmembrane region" description="Helical" evidence="1">
    <location>
        <begin position="7"/>
        <end position="25"/>
    </location>
</feature>
<name>A0ABU1EHU7_9CLOT</name>
<keyword evidence="1" id="KW-0812">Transmembrane</keyword>
<keyword evidence="1" id="KW-1133">Transmembrane helix</keyword>
<sequence>MDQLTKVLTQIDFIVLGVPLLVLLMETRICLTVRLGLIQLLKLSLSLKFLFEKSEKEHNVEGDVTSFATLCTVLAATISCSYAL</sequence>
<keyword evidence="3" id="KW-1185">Reference proteome</keyword>